<protein>
    <submittedName>
        <fullName evidence="1">Uncharacterized protein</fullName>
    </submittedName>
</protein>
<organism evidence="1 2">
    <name type="scientific">Palleronia marisminoris</name>
    <dbReference type="NCBI Taxonomy" id="315423"/>
    <lineage>
        <taxon>Bacteria</taxon>
        <taxon>Pseudomonadati</taxon>
        <taxon>Pseudomonadota</taxon>
        <taxon>Alphaproteobacteria</taxon>
        <taxon>Rhodobacterales</taxon>
        <taxon>Roseobacteraceae</taxon>
        <taxon>Palleronia</taxon>
    </lineage>
</organism>
<dbReference type="AlphaFoldDB" id="A0A1Y5SPU2"/>
<gene>
    <name evidence="1" type="ORF">PAM7066_01936</name>
</gene>
<name>A0A1Y5SPU2_9RHOB</name>
<accession>A0A1Y5SPU2</accession>
<dbReference type="EMBL" id="FWFV01000004">
    <property type="protein sequence ID" value="SLN43878.1"/>
    <property type="molecule type" value="Genomic_DNA"/>
</dbReference>
<sequence length="60" mass="6416">MRFAYCINDDPAHPNTALGFIGADTINAAAKQLGHRAVNVYPAPAVPCPRVNVARKCPQL</sequence>
<reference evidence="1 2" key="1">
    <citation type="submission" date="2017-03" db="EMBL/GenBank/DDBJ databases">
        <authorList>
            <person name="Afonso C.L."/>
            <person name="Miller P.J."/>
            <person name="Scott M.A."/>
            <person name="Spackman E."/>
            <person name="Goraichik I."/>
            <person name="Dimitrov K.M."/>
            <person name="Suarez D.L."/>
            <person name="Swayne D.E."/>
        </authorList>
    </citation>
    <scope>NUCLEOTIDE SEQUENCE [LARGE SCALE GENOMIC DNA]</scope>
    <source>
        <strain evidence="1 2">CECT 7066</strain>
    </source>
</reference>
<keyword evidence="2" id="KW-1185">Reference proteome</keyword>
<dbReference type="Proteomes" id="UP000193870">
    <property type="component" value="Unassembled WGS sequence"/>
</dbReference>
<evidence type="ECO:0000313" key="1">
    <source>
        <dbReference type="EMBL" id="SLN43878.1"/>
    </source>
</evidence>
<proteinExistence type="predicted"/>
<evidence type="ECO:0000313" key="2">
    <source>
        <dbReference type="Proteomes" id="UP000193870"/>
    </source>
</evidence>
<dbReference type="STRING" id="315423.SAMN04488020_104313"/>